<evidence type="ECO:0000256" key="2">
    <source>
        <dbReference type="SAM" id="MobiDB-lite"/>
    </source>
</evidence>
<keyword evidence="1" id="KW-0175">Coiled coil</keyword>
<organism evidence="3 4">
    <name type="scientific">Paramuricea clavata</name>
    <name type="common">Red gorgonian</name>
    <name type="synonym">Violescent sea-whip</name>
    <dbReference type="NCBI Taxonomy" id="317549"/>
    <lineage>
        <taxon>Eukaryota</taxon>
        <taxon>Metazoa</taxon>
        <taxon>Cnidaria</taxon>
        <taxon>Anthozoa</taxon>
        <taxon>Octocorallia</taxon>
        <taxon>Malacalcyonacea</taxon>
        <taxon>Plexauridae</taxon>
        <taxon>Paramuricea</taxon>
    </lineage>
</organism>
<name>A0A7D9HLS5_PARCT</name>
<feature type="coiled-coil region" evidence="1">
    <location>
        <begin position="80"/>
        <end position="131"/>
    </location>
</feature>
<evidence type="ECO:0000313" key="4">
    <source>
        <dbReference type="Proteomes" id="UP001152795"/>
    </source>
</evidence>
<protein>
    <submittedName>
        <fullName evidence="3">Uncharacterized protein</fullName>
    </submittedName>
</protein>
<dbReference type="Proteomes" id="UP001152795">
    <property type="component" value="Unassembled WGS sequence"/>
</dbReference>
<evidence type="ECO:0000313" key="3">
    <source>
        <dbReference type="EMBL" id="CAB3983756.1"/>
    </source>
</evidence>
<sequence length="138" mass="15657">MDEISSNTASKNLQTFIENITQTPNKETGLDEVNEMSPQATPNPAGNSNPAREESVIIKTNVPNLETNFVSFKQDILKSYEEIKKDMKKKDDEIEILKKRITILETLNELLQKENADLTNISHKQKQLEKKVSNAITL</sequence>
<dbReference type="AlphaFoldDB" id="A0A7D9HLS5"/>
<gene>
    <name evidence="3" type="ORF">PACLA_8A050619</name>
</gene>
<feature type="compositionally biased region" description="Polar residues" evidence="2">
    <location>
        <begin position="36"/>
        <end position="50"/>
    </location>
</feature>
<reference evidence="3" key="1">
    <citation type="submission" date="2020-04" db="EMBL/GenBank/DDBJ databases">
        <authorList>
            <person name="Alioto T."/>
            <person name="Alioto T."/>
            <person name="Gomez Garrido J."/>
        </authorList>
    </citation>
    <scope>NUCLEOTIDE SEQUENCE</scope>
    <source>
        <strain evidence="3">A484AB</strain>
    </source>
</reference>
<feature type="non-terminal residue" evidence="3">
    <location>
        <position position="138"/>
    </location>
</feature>
<dbReference type="EMBL" id="CACRXK020000653">
    <property type="protein sequence ID" value="CAB3983756.1"/>
    <property type="molecule type" value="Genomic_DNA"/>
</dbReference>
<feature type="region of interest" description="Disordered" evidence="2">
    <location>
        <begin position="22"/>
        <end position="53"/>
    </location>
</feature>
<proteinExistence type="predicted"/>
<keyword evidence="4" id="KW-1185">Reference proteome</keyword>
<evidence type="ECO:0000256" key="1">
    <source>
        <dbReference type="SAM" id="Coils"/>
    </source>
</evidence>
<comment type="caution">
    <text evidence="3">The sequence shown here is derived from an EMBL/GenBank/DDBJ whole genome shotgun (WGS) entry which is preliminary data.</text>
</comment>
<accession>A0A7D9HLS5</accession>